<protein>
    <recommendedName>
        <fullName evidence="3 9">Mediator of RNA polymerase II transcription subunit 13</fullName>
    </recommendedName>
</protein>
<dbReference type="InterPro" id="IPR009401">
    <property type="entry name" value="Med13_C"/>
</dbReference>
<dbReference type="AlphaFoldDB" id="A0A914C069"/>
<dbReference type="PANTHER" id="PTHR48249">
    <property type="entry name" value="MEDIATOR OF RNA POLYMERASE II TRANSCRIPTION SUBUNIT 13"/>
    <property type="match status" value="1"/>
</dbReference>
<comment type="subunit">
    <text evidence="9">Component of the Mediator complex.</text>
</comment>
<feature type="compositionally biased region" description="Low complexity" evidence="10">
    <location>
        <begin position="306"/>
        <end position="339"/>
    </location>
</feature>
<organism evidence="13 14">
    <name type="scientific">Acrobeloides nanus</name>
    <dbReference type="NCBI Taxonomy" id="290746"/>
    <lineage>
        <taxon>Eukaryota</taxon>
        <taxon>Metazoa</taxon>
        <taxon>Ecdysozoa</taxon>
        <taxon>Nematoda</taxon>
        <taxon>Chromadorea</taxon>
        <taxon>Rhabditida</taxon>
        <taxon>Tylenchina</taxon>
        <taxon>Cephalobomorpha</taxon>
        <taxon>Cephaloboidea</taxon>
        <taxon>Cephalobidae</taxon>
        <taxon>Acrobeloides</taxon>
    </lineage>
</organism>
<dbReference type="GO" id="GO:0045944">
    <property type="term" value="P:positive regulation of transcription by RNA polymerase II"/>
    <property type="evidence" value="ECO:0007669"/>
    <property type="project" value="TreeGrafter"/>
</dbReference>
<feature type="domain" description="MID" evidence="12">
    <location>
        <begin position="163"/>
        <end position="509"/>
    </location>
</feature>
<evidence type="ECO:0000256" key="8">
    <source>
        <dbReference type="ARBA" id="ARBA00023242"/>
    </source>
</evidence>
<evidence type="ECO:0000259" key="12">
    <source>
        <dbReference type="Pfam" id="PF18296"/>
    </source>
</evidence>
<feature type="domain" description="Mediator complex subunit Med13 C-terminal" evidence="11">
    <location>
        <begin position="556"/>
        <end position="957"/>
    </location>
</feature>
<feature type="region of interest" description="Disordered" evidence="10">
    <location>
        <begin position="291"/>
        <end position="340"/>
    </location>
</feature>
<dbReference type="GO" id="GO:0016592">
    <property type="term" value="C:mediator complex"/>
    <property type="evidence" value="ECO:0007669"/>
    <property type="project" value="InterPro"/>
</dbReference>
<sequence>MDFAGPTDYITSRVDSELNDVLGSVIDLACANSTSNNLIRPSKSSKKPILHQWGVQLASGILEPKEPECVGIIKEIQPFVEEAIRIVRVTRSNNNIVEGPLSWRDFHRKASKSATQPKQDDEGHLPEKIPNVIVATERDAVLASPQLLHAWEKFSLGPCDQPKDVLYMAVVPDSNVVVEKSKIFLEELSKVYEKCRFGRHVRILTKESIRDGIIRINHKSAGVLNDPELERIFRIKQNTDKKLLMGRLKSYVENLITELCQFFKTNDAIFERRMYYETLCRDSLQQNYTSLATSSDSNSMPPPAMPVQSPSSVLSSTSGPLSLGALQQSPAAPAQPSPLNYNPNMIANSNLASLISGTEPLTPESQIGTPGSQHDPTNLTNEATIDLEVQRLMSDEHPSVLPHVIVIYLVNPISFGGDSQETYLSRLAIVALMRAFNSFLHKLDITRRPQIQLELINLQTVYDYSSFVSDSLREDHQPLDPVEYSSVNDKMSAQDCLRRTAFSVYRQSRVLLAENVRNIIPKSMTRFGPASMMKDILDGIRDGQKNSQPSFYKIPSAPFILAPHRSIGTISTTGANNRVQLVNPDEKVLFVSYCLIDDDWLCAAVTDECGHLSDNVLINLTTIVEHKNTTLKHKNRSQIYDAISRLWLYIQGVLSLGTKNWRLVIGRLGRMGHGEFKVWTQLLSKKNLRAYNSSLKGRDKEAATPGPNSFGPMSGSTGCKSCSAIPGYHEIPAILSACLITTEPEPSLRVFPTLPPVGETTTSKSSKGKLPNLLDDPSITHIMVFPTSPDLQSAEQQGGAGIEEDNEFMSLFADGGQHMQDEEDLVGNLFDDQNLFSSYATETDNAIDNQPMATGFAVSLAPAHDLPEWFWSSCPSAKRRLPVHLKSSLHINASNIQQNDEILGNKTAGSEFHHPLDSTSTDEVLRYVLETYNALSWLNIDLTTGTRRSCLPVHIQSLLRLYRSVGTIFS</sequence>
<evidence type="ECO:0000256" key="6">
    <source>
        <dbReference type="ARBA" id="ARBA00023159"/>
    </source>
</evidence>
<comment type="function">
    <text evidence="9">Component of the Mediator complex, a coactivator involved in regulated transcription of nearly all RNA polymerase II-dependent genes. Mediator functions as a bridge to convey information from gene-specific regulatory proteins to the basal RNA polymerase II transcription machinery. Mediator is recruited to promoters by direct interactions with regulatory proteins and serves as a scaffold for the assembly of a functional preinitiation complex with RNA polymerase II and the general transcription factors.</text>
</comment>
<keyword evidence="6 9" id="KW-0010">Activator</keyword>
<dbReference type="WBParaSite" id="ACRNAN_Path_1412.g5553.t1">
    <property type="protein sequence ID" value="ACRNAN_Path_1412.g5553.t1"/>
    <property type="gene ID" value="ACRNAN_Path_1412.g5553"/>
</dbReference>
<feature type="compositionally biased region" description="Polar residues" evidence="10">
    <location>
        <begin position="363"/>
        <end position="379"/>
    </location>
</feature>
<evidence type="ECO:0000313" key="14">
    <source>
        <dbReference type="WBParaSite" id="ACRNAN_Path_1412.g5553.t1"/>
    </source>
</evidence>
<evidence type="ECO:0000256" key="10">
    <source>
        <dbReference type="SAM" id="MobiDB-lite"/>
    </source>
</evidence>
<keyword evidence="5 9" id="KW-0805">Transcription regulation</keyword>
<dbReference type="Pfam" id="PF18296">
    <property type="entry name" value="MID_MedPIWI"/>
    <property type="match status" value="1"/>
</dbReference>
<evidence type="ECO:0000256" key="9">
    <source>
        <dbReference type="RuleBase" id="RU364134"/>
    </source>
</evidence>
<evidence type="ECO:0000256" key="4">
    <source>
        <dbReference type="ARBA" id="ARBA00022491"/>
    </source>
</evidence>
<comment type="subcellular location">
    <subcellularLocation>
        <location evidence="1 9">Nucleus</location>
    </subcellularLocation>
</comment>
<dbReference type="GO" id="GO:0003713">
    <property type="term" value="F:transcription coactivator activity"/>
    <property type="evidence" value="ECO:0007669"/>
    <property type="project" value="TreeGrafter"/>
</dbReference>
<accession>A0A914C069</accession>
<feature type="region of interest" description="Disordered" evidence="10">
    <location>
        <begin position="750"/>
        <end position="772"/>
    </location>
</feature>
<dbReference type="Proteomes" id="UP000887540">
    <property type="component" value="Unplaced"/>
</dbReference>
<dbReference type="InterPro" id="IPR051139">
    <property type="entry name" value="Mediator_complx_sub13"/>
</dbReference>
<feature type="region of interest" description="Disordered" evidence="10">
    <location>
        <begin position="357"/>
        <end position="379"/>
    </location>
</feature>
<evidence type="ECO:0000313" key="13">
    <source>
        <dbReference type="Proteomes" id="UP000887540"/>
    </source>
</evidence>
<name>A0A914C069_9BILA</name>
<dbReference type="Pfam" id="PF06333">
    <property type="entry name" value="Med13_C"/>
    <property type="match status" value="1"/>
</dbReference>
<proteinExistence type="inferred from homology"/>
<keyword evidence="13" id="KW-1185">Reference proteome</keyword>
<evidence type="ECO:0000256" key="5">
    <source>
        <dbReference type="ARBA" id="ARBA00023015"/>
    </source>
</evidence>
<evidence type="ECO:0000256" key="7">
    <source>
        <dbReference type="ARBA" id="ARBA00023163"/>
    </source>
</evidence>
<comment type="similarity">
    <text evidence="2 9">Belongs to the Mediator complex subunit 13 family.</text>
</comment>
<keyword evidence="4 9" id="KW-0678">Repressor</keyword>
<dbReference type="PANTHER" id="PTHR48249:SF3">
    <property type="entry name" value="MEDIATOR OF RNA POLYMERASE II TRANSCRIPTION SUBUNIT 13"/>
    <property type="match status" value="1"/>
</dbReference>
<dbReference type="InterPro" id="IPR041285">
    <property type="entry name" value="MID_MedPIWI"/>
</dbReference>
<keyword evidence="7 9" id="KW-0804">Transcription</keyword>
<evidence type="ECO:0000256" key="1">
    <source>
        <dbReference type="ARBA" id="ARBA00004123"/>
    </source>
</evidence>
<evidence type="ECO:0000259" key="11">
    <source>
        <dbReference type="Pfam" id="PF06333"/>
    </source>
</evidence>
<keyword evidence="8 9" id="KW-0539">Nucleus</keyword>
<evidence type="ECO:0000256" key="3">
    <source>
        <dbReference type="ARBA" id="ARBA00019618"/>
    </source>
</evidence>
<reference evidence="14" key="1">
    <citation type="submission" date="2022-11" db="UniProtKB">
        <authorList>
            <consortium name="WormBaseParasite"/>
        </authorList>
    </citation>
    <scope>IDENTIFICATION</scope>
</reference>
<evidence type="ECO:0000256" key="2">
    <source>
        <dbReference type="ARBA" id="ARBA00009354"/>
    </source>
</evidence>